<evidence type="ECO:0000313" key="3">
    <source>
        <dbReference type="Proteomes" id="UP001195483"/>
    </source>
</evidence>
<feature type="compositionally biased region" description="Polar residues" evidence="1">
    <location>
        <begin position="116"/>
        <end position="126"/>
    </location>
</feature>
<accession>A0AAE0SKS5</accession>
<organism evidence="2 3">
    <name type="scientific">Potamilus streckersoni</name>
    <dbReference type="NCBI Taxonomy" id="2493646"/>
    <lineage>
        <taxon>Eukaryota</taxon>
        <taxon>Metazoa</taxon>
        <taxon>Spiralia</taxon>
        <taxon>Lophotrochozoa</taxon>
        <taxon>Mollusca</taxon>
        <taxon>Bivalvia</taxon>
        <taxon>Autobranchia</taxon>
        <taxon>Heteroconchia</taxon>
        <taxon>Palaeoheterodonta</taxon>
        <taxon>Unionida</taxon>
        <taxon>Unionoidea</taxon>
        <taxon>Unionidae</taxon>
        <taxon>Ambleminae</taxon>
        <taxon>Lampsilini</taxon>
        <taxon>Potamilus</taxon>
    </lineage>
</organism>
<reference evidence="2" key="1">
    <citation type="journal article" date="2021" name="Genome Biol. Evol.">
        <title>A High-Quality Reference Genome for a Parasitic Bivalve with Doubly Uniparental Inheritance (Bivalvia: Unionida).</title>
        <authorList>
            <person name="Smith C.H."/>
        </authorList>
    </citation>
    <scope>NUCLEOTIDE SEQUENCE</scope>
    <source>
        <strain evidence="2">CHS0354</strain>
    </source>
</reference>
<dbReference type="AlphaFoldDB" id="A0AAE0SKS5"/>
<feature type="compositionally biased region" description="Polar residues" evidence="1">
    <location>
        <begin position="185"/>
        <end position="194"/>
    </location>
</feature>
<evidence type="ECO:0000256" key="1">
    <source>
        <dbReference type="SAM" id="MobiDB-lite"/>
    </source>
</evidence>
<sequence>MATFWDFPTVFTGIRIITVTEEDAKIIPAFYVLGFLIKSWYRGCQLYRPCHQYGNLDHLTRECQNQAPPQNKTPNTNATTYVSVVNKDQQIGTTLESLLQEVPEPGEVKAEEVRETNTSAFSSQGRASKVPQWRKTHGTKKAINKLSRKKKKAKLRAKKNQKLKAKKKKLGEEKAPFFDVEEPNFDNTSESFDGNKTIEETLISESPTQKQEEKKDLSTHTPLLPLKW</sequence>
<feature type="region of interest" description="Disordered" evidence="1">
    <location>
        <begin position="181"/>
        <end position="228"/>
    </location>
</feature>
<dbReference type="EMBL" id="JAEAOA010001146">
    <property type="protein sequence ID" value="KAK3593538.1"/>
    <property type="molecule type" value="Genomic_DNA"/>
</dbReference>
<comment type="caution">
    <text evidence="2">The sequence shown here is derived from an EMBL/GenBank/DDBJ whole genome shotgun (WGS) entry which is preliminary data.</text>
</comment>
<evidence type="ECO:0000313" key="2">
    <source>
        <dbReference type="EMBL" id="KAK3593538.1"/>
    </source>
</evidence>
<dbReference type="Proteomes" id="UP001195483">
    <property type="component" value="Unassembled WGS sequence"/>
</dbReference>
<feature type="region of interest" description="Disordered" evidence="1">
    <location>
        <begin position="115"/>
        <end position="136"/>
    </location>
</feature>
<gene>
    <name evidence="2" type="ORF">CHS0354_018618</name>
</gene>
<proteinExistence type="predicted"/>
<keyword evidence="3" id="KW-1185">Reference proteome</keyword>
<reference evidence="2" key="2">
    <citation type="journal article" date="2021" name="Genome Biol. Evol.">
        <title>Developing a high-quality reference genome for a parasitic bivalve with doubly uniparental inheritance (Bivalvia: Unionida).</title>
        <authorList>
            <person name="Smith C.H."/>
        </authorList>
    </citation>
    <scope>NUCLEOTIDE SEQUENCE</scope>
    <source>
        <strain evidence="2">CHS0354</strain>
        <tissue evidence="2">Mantle</tissue>
    </source>
</reference>
<reference evidence="2" key="3">
    <citation type="submission" date="2023-05" db="EMBL/GenBank/DDBJ databases">
        <authorList>
            <person name="Smith C.H."/>
        </authorList>
    </citation>
    <scope>NUCLEOTIDE SEQUENCE</scope>
    <source>
        <strain evidence="2">CHS0354</strain>
        <tissue evidence="2">Mantle</tissue>
    </source>
</reference>
<protein>
    <submittedName>
        <fullName evidence="2">Uncharacterized protein</fullName>
    </submittedName>
</protein>
<name>A0AAE0SKS5_9BIVA</name>